<keyword evidence="3" id="KW-1003">Cell membrane</keyword>
<feature type="transmembrane region" description="Helical" evidence="8">
    <location>
        <begin position="148"/>
        <end position="171"/>
    </location>
</feature>
<feature type="transmembrane region" description="Helical" evidence="8">
    <location>
        <begin position="15"/>
        <end position="34"/>
    </location>
</feature>
<evidence type="ECO:0000313" key="10">
    <source>
        <dbReference type="Proteomes" id="UP001154265"/>
    </source>
</evidence>
<dbReference type="EMBL" id="JAKKUT010000002">
    <property type="protein sequence ID" value="MDG2990402.1"/>
    <property type="molecule type" value="Genomic_DNA"/>
</dbReference>
<proteinExistence type="inferred from homology"/>
<comment type="similarity">
    <text evidence="2">Belongs to the MreD family.</text>
</comment>
<evidence type="ECO:0000256" key="5">
    <source>
        <dbReference type="ARBA" id="ARBA00022960"/>
    </source>
</evidence>
<reference evidence="9" key="2">
    <citation type="submission" date="2022-01" db="EMBL/GenBank/DDBJ databases">
        <authorList>
            <person name="Zivanovic Y."/>
            <person name="Moreira D."/>
            <person name="Lopez-Garcia P."/>
        </authorList>
    </citation>
    <scope>NUCLEOTIDE SEQUENCE</scope>
    <source>
        <strain evidence="9">G9</strain>
    </source>
</reference>
<dbReference type="Pfam" id="PF04093">
    <property type="entry name" value="MreD"/>
    <property type="match status" value="1"/>
</dbReference>
<keyword evidence="7 8" id="KW-0472">Membrane</keyword>
<keyword evidence="4 8" id="KW-0812">Transmembrane</keyword>
<keyword evidence="10" id="KW-1185">Reference proteome</keyword>
<reference evidence="9" key="1">
    <citation type="journal article" date="2022" name="Genome Biol. Evol.">
        <title>A New Gene Family Diagnostic for Intracellular Biomineralization of Amorphous Ca Carbonates by Cyanobacteria.</title>
        <authorList>
            <person name="Benzerara K."/>
            <person name="Duprat E."/>
            <person name="Bitard-Feildel T."/>
            <person name="Caumes G."/>
            <person name="Cassier-Chauvat C."/>
            <person name="Chauvat F."/>
            <person name="Dezi M."/>
            <person name="Diop S.I."/>
            <person name="Gaschignard G."/>
            <person name="Gorgen S."/>
            <person name="Gugger M."/>
            <person name="Lopez-Garcia P."/>
            <person name="Millet M."/>
            <person name="Skouri-Panet F."/>
            <person name="Moreira D."/>
            <person name="Callebaut I."/>
        </authorList>
    </citation>
    <scope>NUCLEOTIDE SEQUENCE</scope>
    <source>
        <strain evidence="9">G9</strain>
    </source>
</reference>
<dbReference type="Proteomes" id="UP001154265">
    <property type="component" value="Unassembled WGS sequence"/>
</dbReference>
<evidence type="ECO:0000256" key="7">
    <source>
        <dbReference type="ARBA" id="ARBA00023136"/>
    </source>
</evidence>
<evidence type="ECO:0000313" key="9">
    <source>
        <dbReference type="EMBL" id="MDG2990402.1"/>
    </source>
</evidence>
<sequence>MTTPLSQFSTLTRTSLNALVTLGSVVICAMLMLVRLPYWQFFSPDWLLIWVVVWSVKRSPWQGFVAGVCLGWIQDGLSTHYPSHALSLAIVGGLTGLMQKQRFISEDFISIALIAFAMAMISETINAAQISLLTDISLPEIWQHHRQIALSSAILSSLWAPLIYAPLNLWWSWVQESDLD</sequence>
<evidence type="ECO:0000256" key="4">
    <source>
        <dbReference type="ARBA" id="ARBA00022692"/>
    </source>
</evidence>
<name>A0ABT6EX61_9SYNE</name>
<feature type="transmembrane region" description="Helical" evidence="8">
    <location>
        <begin position="79"/>
        <end position="97"/>
    </location>
</feature>
<dbReference type="RefSeq" id="WP_277866314.1">
    <property type="nucleotide sequence ID" value="NZ_JAKKUT010000002.1"/>
</dbReference>
<accession>A0ABT6EX61</accession>
<feature type="transmembrane region" description="Helical" evidence="8">
    <location>
        <begin position="109"/>
        <end position="128"/>
    </location>
</feature>
<evidence type="ECO:0000256" key="6">
    <source>
        <dbReference type="ARBA" id="ARBA00022989"/>
    </source>
</evidence>
<comment type="caution">
    <text evidence="9">The sequence shown here is derived from an EMBL/GenBank/DDBJ whole genome shotgun (WGS) entry which is preliminary data.</text>
</comment>
<dbReference type="InterPro" id="IPR007227">
    <property type="entry name" value="Cell_shape_determining_MreD"/>
</dbReference>
<protein>
    <submittedName>
        <fullName evidence="9">Rod shape-determining protein MreD</fullName>
    </submittedName>
</protein>
<evidence type="ECO:0000256" key="2">
    <source>
        <dbReference type="ARBA" id="ARBA00007776"/>
    </source>
</evidence>
<comment type="subcellular location">
    <subcellularLocation>
        <location evidence="1">Cell membrane</location>
        <topology evidence="1">Multi-pass membrane protein</topology>
    </subcellularLocation>
</comment>
<keyword evidence="6 8" id="KW-1133">Transmembrane helix</keyword>
<dbReference type="NCBIfam" id="TIGR03426">
    <property type="entry name" value="shape_MreD"/>
    <property type="match status" value="1"/>
</dbReference>
<gene>
    <name evidence="9" type="primary">mreD</name>
    <name evidence="9" type="ORF">L3556_05565</name>
</gene>
<organism evidence="9 10">
    <name type="scientific">Candidatus Synechococcus calcipolaris G9</name>
    <dbReference type="NCBI Taxonomy" id="1497997"/>
    <lineage>
        <taxon>Bacteria</taxon>
        <taxon>Bacillati</taxon>
        <taxon>Cyanobacteriota</taxon>
        <taxon>Cyanophyceae</taxon>
        <taxon>Synechococcales</taxon>
        <taxon>Synechococcaceae</taxon>
        <taxon>Synechococcus</taxon>
    </lineage>
</organism>
<evidence type="ECO:0000256" key="3">
    <source>
        <dbReference type="ARBA" id="ARBA00022475"/>
    </source>
</evidence>
<keyword evidence="5" id="KW-0133">Cell shape</keyword>
<evidence type="ECO:0000256" key="1">
    <source>
        <dbReference type="ARBA" id="ARBA00004651"/>
    </source>
</evidence>
<evidence type="ECO:0000256" key="8">
    <source>
        <dbReference type="SAM" id="Phobius"/>
    </source>
</evidence>